<accession>A0A8J6A2K4</accession>
<dbReference type="AlphaFoldDB" id="A0A8J6A2K4"/>
<evidence type="ECO:0000313" key="3">
    <source>
        <dbReference type="Proteomes" id="UP000701853"/>
    </source>
</evidence>
<feature type="domain" description="Reverse transcriptase Ty1/copia-type" evidence="1">
    <location>
        <begin position="11"/>
        <end position="149"/>
    </location>
</feature>
<dbReference type="PANTHER" id="PTHR11439:SF491">
    <property type="entry name" value="INTEGRASE CATALYTIC DOMAIN-CONTAINING PROTEIN"/>
    <property type="match status" value="1"/>
</dbReference>
<evidence type="ECO:0000313" key="2">
    <source>
        <dbReference type="EMBL" id="KAG8503539.1"/>
    </source>
</evidence>
<gene>
    <name evidence="2" type="ORF">CXB51_001508</name>
</gene>
<dbReference type="PANTHER" id="PTHR11439">
    <property type="entry name" value="GAG-POL-RELATED RETROTRANSPOSON"/>
    <property type="match status" value="1"/>
</dbReference>
<keyword evidence="3" id="KW-1185">Reference proteome</keyword>
<reference evidence="2 3" key="1">
    <citation type="journal article" date="2021" name="bioRxiv">
        <title>The Gossypium anomalum genome as a resource for cotton improvement and evolutionary analysis of hybrid incompatibility.</title>
        <authorList>
            <person name="Grover C.E."/>
            <person name="Yuan D."/>
            <person name="Arick M.A."/>
            <person name="Miller E.R."/>
            <person name="Hu G."/>
            <person name="Peterson D.G."/>
            <person name="Wendel J.F."/>
            <person name="Udall J.A."/>
        </authorList>
    </citation>
    <scope>NUCLEOTIDE SEQUENCE [LARGE SCALE GENOMIC DNA]</scope>
    <source>
        <strain evidence="2">JFW-Udall</strain>
        <tissue evidence="2">Leaf</tissue>
    </source>
</reference>
<dbReference type="OrthoDB" id="1749075at2759"/>
<dbReference type="InterPro" id="IPR013103">
    <property type="entry name" value="RVT_2"/>
</dbReference>
<proteinExistence type="predicted"/>
<name>A0A8J6A2K4_9ROSI</name>
<evidence type="ECO:0000259" key="1">
    <source>
        <dbReference type="Pfam" id="PF07727"/>
    </source>
</evidence>
<comment type="caution">
    <text evidence="2">The sequence shown here is derived from an EMBL/GenBank/DDBJ whole genome shotgun (WGS) entry which is preliminary data.</text>
</comment>
<dbReference type="CDD" id="cd09272">
    <property type="entry name" value="RNase_HI_RT_Ty1"/>
    <property type="match status" value="1"/>
</dbReference>
<dbReference type="SUPFAM" id="SSF56672">
    <property type="entry name" value="DNA/RNA polymerases"/>
    <property type="match status" value="1"/>
</dbReference>
<protein>
    <recommendedName>
        <fullName evidence="1">Reverse transcriptase Ty1/copia-type domain-containing protein</fullName>
    </recommendedName>
</protein>
<dbReference type="InterPro" id="IPR043502">
    <property type="entry name" value="DNA/RNA_pol_sf"/>
</dbReference>
<sequence>MQEEIESLHKNKTRGLVKLPKGKKAIRCKWVFKKKKGTPGVEELIYKVRLVVKGYSQIISVNFADVFSPVVKHSSIRALLSIVVMHDLELEQLDVKTIFLNVELDEDIYMQQLDGFTATEKEDYVCLLKKPLYGLKQSPRQWYKRFNMQSAKLVSTPLATHFKHSSALSPQSDDVIEYMSHVAYSSAVGSLMYSMVCSHLDLSYAVSAVSRYMANPGKEHWKAVQWILRYLRVALSTTEAEYIVITKACKEAIWLKGLFSELNKDLQISTVFCDSQNVIFLTKDQMFHEKTKHIDVRYHFVHNIIARGDIVVSKINTHENPTDVMTKSLLITKFEHCLDLVGVHY</sequence>
<dbReference type="Proteomes" id="UP000701853">
    <property type="component" value="Chromosome 1"/>
</dbReference>
<dbReference type="Pfam" id="PF07727">
    <property type="entry name" value="RVT_2"/>
    <property type="match status" value="1"/>
</dbReference>
<dbReference type="EMBL" id="JAHUZN010000001">
    <property type="protein sequence ID" value="KAG8503539.1"/>
    <property type="molecule type" value="Genomic_DNA"/>
</dbReference>
<organism evidence="2 3">
    <name type="scientific">Gossypium anomalum</name>
    <dbReference type="NCBI Taxonomy" id="47600"/>
    <lineage>
        <taxon>Eukaryota</taxon>
        <taxon>Viridiplantae</taxon>
        <taxon>Streptophyta</taxon>
        <taxon>Embryophyta</taxon>
        <taxon>Tracheophyta</taxon>
        <taxon>Spermatophyta</taxon>
        <taxon>Magnoliopsida</taxon>
        <taxon>eudicotyledons</taxon>
        <taxon>Gunneridae</taxon>
        <taxon>Pentapetalae</taxon>
        <taxon>rosids</taxon>
        <taxon>malvids</taxon>
        <taxon>Malvales</taxon>
        <taxon>Malvaceae</taxon>
        <taxon>Malvoideae</taxon>
        <taxon>Gossypium</taxon>
    </lineage>
</organism>